<feature type="compositionally biased region" description="Polar residues" evidence="1">
    <location>
        <begin position="1878"/>
        <end position="1892"/>
    </location>
</feature>
<feature type="region of interest" description="Disordered" evidence="1">
    <location>
        <begin position="1401"/>
        <end position="1423"/>
    </location>
</feature>
<feature type="region of interest" description="Disordered" evidence="1">
    <location>
        <begin position="2357"/>
        <end position="2420"/>
    </location>
</feature>
<feature type="region of interest" description="Disordered" evidence="1">
    <location>
        <begin position="1854"/>
        <end position="1902"/>
    </location>
</feature>
<proteinExistence type="predicted"/>
<organism evidence="2 3">
    <name type="scientific">Volvox africanus</name>
    <dbReference type="NCBI Taxonomy" id="51714"/>
    <lineage>
        <taxon>Eukaryota</taxon>
        <taxon>Viridiplantae</taxon>
        <taxon>Chlorophyta</taxon>
        <taxon>core chlorophytes</taxon>
        <taxon>Chlorophyceae</taxon>
        <taxon>CS clade</taxon>
        <taxon>Chlamydomonadales</taxon>
        <taxon>Volvocaceae</taxon>
        <taxon>Volvox</taxon>
    </lineage>
</organism>
<evidence type="ECO:0000313" key="3">
    <source>
        <dbReference type="Proteomes" id="UP001165090"/>
    </source>
</evidence>
<feature type="compositionally biased region" description="Polar residues" evidence="1">
    <location>
        <begin position="1086"/>
        <end position="1096"/>
    </location>
</feature>
<feature type="compositionally biased region" description="Low complexity" evidence="1">
    <location>
        <begin position="1051"/>
        <end position="1069"/>
    </location>
</feature>
<name>A0ABQ5RWP1_9CHLO</name>
<feature type="region of interest" description="Disordered" evidence="1">
    <location>
        <begin position="1051"/>
        <end position="1105"/>
    </location>
</feature>
<sequence length="2420" mass="242979">MRGRPSKPPGPPSTQTKAFYCSYSCFRMPAVARRAGNSGIWSAFSGWDSLGDLEQNPMPTTQGEDWIRIRDRAERPTNAQRKHLRGWVRSAAYSRRGTPAALVMAAAESSGSIMRAACELSPPTLSHGDSISPAGSPTHSPSRTTDGSLGPFFSQANAATAVSSAIAATAPAARAAASTSSAAADHCRQEAALRSSGVTGGGGLGRDGPLIPMRTSSERETMGMTGAGSDRSKSAITVPCSQGAGAGGSSGRGNRMAGSSYRLPSLPDVGGAAAGVVMAAASATWAAIAGGSSGSRETGGFWPPRSGPRPAPQAPETAPMLGAAAAELAAQPTAPGGASSVLLPSSRLLQRQRSADDAVAPAIALSMRPAATSLPSIEVLTIDATNSALDTMHDHTSMVPNSCNTNNSLMPAVLQSTAAVAPVSPTSLPCRADPPPAGLVTTRARTTSGIADASSLATWAAVQAHEGGKAFPGTSGSMPSWARPEPPPIVSHTGHVPTIQGAVVDTGLGMGLRAGPVSPMIAWPDLRQKHGDWGTSVANHGAGIAVGSGHGSIAPGFETPVKHVSYYNPMEGLYSTGDVPAADGTGTAALETSDPRAPWLLEVTPSPPSQQQQRHSQRSIDTGGQPALSPIPSDCSNEAGGSDADEGSGGVVSGGVRVDRRTSGCERQLRAEDPVNIIPAVSRRTHGFLRRSPSDRLQGMLTRAYRDRVNNTGGDGRGNTPLSAGEVASHVAASRPSPITDATAAAAATGAAGAAGPSHVFGGELTGGGRGNGILDATQGIRLTTQPHLCQPQPMVATTRMLFSGGAANVTAPAVVAVDSATQQLCADSGASRGLLAPIWPDVSASNGINSNNTSSTAASRMSGGEFSARASGGLVVEERSDATSNAITTAAGRTDGVCLAASQETPWQGNPCLRTAVSVSPDEAAYSSSWAAGHQQHCTFLSILAPAGLDRTPSKIPQTLVAVAGCDADASNARVDASKPLEGAADWLGVGPSRPEARTITPYDGDLAVGNAGPAGTAARSTVLRHLVAAQALSYADGANSAPTAAATTTLAAEAEAAEAGGAPTPATSNTLHEHPKLDALASRTPGSIGSSTGPPWNPHLGAYGDRCGPGPPPASTGLGCVHADGVGTHGLLAGGQHVPKIPPNTAAKAASRLATATFADSTGGDDGGGSWDGPPAAAGPRCERGRSTSSSGVGNGYRGSESAVITYNEDTASTVNCGSRRECGAGDVGGDTDGNNIDSAPSLQRSSAPVGMDLGLQTSSAAIAAAAALPPADAVSSPTTASSVGGPVRSLRLSIRNLRRPSGSGGDSAGALPVDMGRGAGGSGTPIHKRVLRSLTFFLGRSLESPTASAAAAAAGSITDSDQTHGLASGEGQVSGIESDPRAAAIPVARRRLWSGSRSGEVARLGGATDADSDGGDGGGQMAVQEEISVDRSVAGRCYLTPEDKDAVATGAAIPSATPTQLTLFRDDLEMTAVRAAVQLPPAASTFIGDAIYMPDIIKADTQLPRSAWDVGTALGAVDGDADGSARAIMISSWGEVNSNDIEKAEELGKAEEQGKAEQKEEEEVVDLDLLPNAPFRWDPSPNVGPAGPAEGAFHRNGPRRAFLDGCSHGDNSFEADALGNLRPKAARAVVSLGPASGSIAAATTASYLTNLVAAASSALLPALSSSIQLEMTPPDTTTPALATAKAIAVTTATSSQPTGPASAPVSAAIDTWWCTSDAGVSDGDASGIQRSVSLGPQGLILQWPPGAAITLDQSPGRQVMATYDAAAAATRGPVVMLQAHDPSCKDTGSNSSSTGPVARQPRSSYSGALSMLPPMSRHDLEAFLGAGMVGAGAPQERHLTGTDKLQLPSQSHTYEARHGAQGPSLDRAPVPLPLPSTQTLPAATHTQQPHGGGVPYASGAVGEGANAAGRPGLPAWGGSRSAASLLMMPSDPESPVTGLNGPTGRAQQNGSGQSQEQHLKSLGAGAPSAQSRRATFRSFSTGSSSAAHAAIAAAESLGADSALVWEHLRAVRQHQRHLMQQHQQSQQLSAQQQQLLRVQQPFRSGAAAVTVTSVLTESLPFPGMAVPETGNRQGAHDTLQSQLFSTVPSPEYSPGVHMVEPLAETAIGWEAPATSAASAAQPFPPCPATQTGPAGSPTSSPSTSVAATTAIRISLSPAVSSGGSSSSVQSPRAPPAMPDMSNKDPGDVDTMDGPSQPTAVGTTPAPAPVFVGLALGPGRGRLDASLLKPVLGRRLLPMPSPSRIISSAAATPRGSAGGAGASIGFAGTGMMLMPISAASTAVQLPPERLSPQPGAVDAVTSVSAGLSPPQTAALRVPEPCPADPHVLPPAGSAAGGRPSAVAVTSFVGMAMDGGLQGSSGGGPSADSPQSVASSSAGGRAERLVDFPGAWSSPLVRSPSAMCDSHLNSDDGRSDELT</sequence>
<feature type="compositionally biased region" description="Low complexity" evidence="1">
    <location>
        <begin position="2367"/>
        <end position="2379"/>
    </location>
</feature>
<comment type="caution">
    <text evidence="2">The sequence shown here is derived from an EMBL/GenBank/DDBJ whole genome shotgun (WGS) entry which is preliminary data.</text>
</comment>
<evidence type="ECO:0000313" key="2">
    <source>
        <dbReference type="EMBL" id="GLI61794.1"/>
    </source>
</evidence>
<reference evidence="2 3" key="1">
    <citation type="journal article" date="2023" name="IScience">
        <title>Expanded male sex-determining region conserved during the evolution of homothallism in the green alga Volvox.</title>
        <authorList>
            <person name="Yamamoto K."/>
            <person name="Matsuzaki R."/>
            <person name="Mahakham W."/>
            <person name="Heman W."/>
            <person name="Sekimoto H."/>
            <person name="Kawachi M."/>
            <person name="Minakuchi Y."/>
            <person name="Toyoda A."/>
            <person name="Nozaki H."/>
        </authorList>
    </citation>
    <scope>NUCLEOTIDE SEQUENCE [LARGE SCALE GENOMIC DNA]</scope>
    <source>
        <strain evidence="2 3">NIES-4468</strain>
    </source>
</reference>
<feature type="compositionally biased region" description="Polar residues" evidence="1">
    <location>
        <begin position="1789"/>
        <end position="1810"/>
    </location>
</feature>
<feature type="region of interest" description="Disordered" evidence="1">
    <location>
        <begin position="599"/>
        <end position="657"/>
    </location>
</feature>
<feature type="region of interest" description="Disordered" evidence="1">
    <location>
        <begin position="2312"/>
        <end position="2340"/>
    </location>
</feature>
<feature type="region of interest" description="Disordered" evidence="1">
    <location>
        <begin position="1784"/>
        <end position="1815"/>
    </location>
</feature>
<feature type="region of interest" description="Disordered" evidence="1">
    <location>
        <begin position="1161"/>
        <end position="1199"/>
    </location>
</feature>
<feature type="region of interest" description="Disordered" evidence="1">
    <location>
        <begin position="292"/>
        <end position="317"/>
    </location>
</feature>
<feature type="region of interest" description="Disordered" evidence="1">
    <location>
        <begin position="1356"/>
        <end position="1384"/>
    </location>
</feature>
<feature type="region of interest" description="Disordered" evidence="1">
    <location>
        <begin position="1928"/>
        <end position="1977"/>
    </location>
</feature>
<protein>
    <submittedName>
        <fullName evidence="2">Uncharacterized protein</fullName>
    </submittedName>
</protein>
<feature type="compositionally biased region" description="Gly residues" evidence="1">
    <location>
        <begin position="2357"/>
        <end position="2366"/>
    </location>
</feature>
<feature type="compositionally biased region" description="Low complexity" evidence="1">
    <location>
        <begin position="2134"/>
        <end position="2174"/>
    </location>
</feature>
<keyword evidence="3" id="KW-1185">Reference proteome</keyword>
<feature type="region of interest" description="Disordered" evidence="1">
    <location>
        <begin position="708"/>
        <end position="736"/>
    </location>
</feature>
<accession>A0ABQ5RWP1</accession>
<feature type="compositionally biased region" description="Polar residues" evidence="1">
    <location>
        <begin position="123"/>
        <end position="147"/>
    </location>
</feature>
<feature type="region of interest" description="Disordered" evidence="1">
    <location>
        <begin position="2116"/>
        <end position="2208"/>
    </location>
</feature>
<feature type="region of interest" description="Disordered" evidence="1">
    <location>
        <begin position="193"/>
        <end position="256"/>
    </location>
</feature>
<dbReference type="Proteomes" id="UP001165090">
    <property type="component" value="Unassembled WGS sequence"/>
</dbReference>
<feature type="compositionally biased region" description="Polar residues" evidence="1">
    <location>
        <begin position="1948"/>
        <end position="1959"/>
    </location>
</feature>
<feature type="compositionally biased region" description="Basic and acidic residues" evidence="1">
    <location>
        <begin position="2409"/>
        <end position="2420"/>
    </location>
</feature>
<feature type="compositionally biased region" description="Low complexity" evidence="1">
    <location>
        <begin position="2331"/>
        <end position="2340"/>
    </location>
</feature>
<gene>
    <name evidence="2" type="ORF">VaNZ11_004295</name>
</gene>
<feature type="region of interest" description="Disordered" evidence="1">
    <location>
        <begin position="121"/>
        <end position="151"/>
    </location>
</feature>
<dbReference type="EMBL" id="BSDZ01000011">
    <property type="protein sequence ID" value="GLI61794.1"/>
    <property type="molecule type" value="Genomic_DNA"/>
</dbReference>
<evidence type="ECO:0000256" key="1">
    <source>
        <dbReference type="SAM" id="MobiDB-lite"/>
    </source>
</evidence>